<feature type="transmembrane region" description="Helical" evidence="2">
    <location>
        <begin position="133"/>
        <end position="154"/>
    </location>
</feature>
<evidence type="ECO:0008006" key="6">
    <source>
        <dbReference type="Google" id="ProtNLM"/>
    </source>
</evidence>
<keyword evidence="2" id="KW-0812">Transmembrane</keyword>
<dbReference type="OrthoDB" id="2575673at2759"/>
<keyword evidence="2" id="KW-1133">Transmembrane helix</keyword>
<proteinExistence type="predicted"/>
<feature type="transmembrane region" description="Helical" evidence="2">
    <location>
        <begin position="327"/>
        <end position="351"/>
    </location>
</feature>
<evidence type="ECO:0000313" key="4">
    <source>
        <dbReference type="EMBL" id="RSH92255.1"/>
    </source>
</evidence>
<dbReference type="AlphaFoldDB" id="A0A427YMD4"/>
<feature type="region of interest" description="Disordered" evidence="1">
    <location>
        <begin position="420"/>
        <end position="440"/>
    </location>
</feature>
<comment type="caution">
    <text evidence="4">The sequence shown here is derived from an EMBL/GenBank/DDBJ whole genome shotgun (WGS) entry which is preliminary data.</text>
</comment>
<sequence>MPPALFTATQSRWALSGALALLSAVAIASGAPASVEGAPIFSGLAGDIGGPAVLLGSTGLGGITLLRVADFFLPRPWCIYLDRLEFTFVALLWICWTSATMTYSYFTLVSSVCAEAVQQLFTPTCPVLTFDLALLHLLSTTTLALLLVILSTALSPNYFASMSPSYEASKDDQESMFVMWELALASPPSSPRLGATRIDTGFTPIGYGTTGAPTTKKQSQLSDVENPYEAGQGASATTVDVMVRKRDKFADGRLWSYFPLLGCSLGVAISGAWVLGQGDYVLSNVFVISVALLSTAFAVSFLLIHYKQRDAKVGSSEGQSYLLRHDRALEVGFAAALYLLWPFAAIIYTLYPSTPNRPCTHPAASAVPLLDDDITLSPTLCFLSGNIVFLSWFSAWIILARVLGLIFPMPEMEGLPTLPIVPRGNSNPQPATGGGERASLLRTPTSPVAVQVQTQTPERPQVKWGRMVAGEAFELGDAEDDDDGIGMV</sequence>
<keyword evidence="3" id="KW-0732">Signal</keyword>
<feature type="transmembrane region" description="Helical" evidence="2">
    <location>
        <begin position="53"/>
        <end position="73"/>
    </location>
</feature>
<evidence type="ECO:0000313" key="5">
    <source>
        <dbReference type="Proteomes" id="UP000279259"/>
    </source>
</evidence>
<keyword evidence="5" id="KW-1185">Reference proteome</keyword>
<feature type="transmembrane region" description="Helical" evidence="2">
    <location>
        <begin position="281"/>
        <end position="306"/>
    </location>
</feature>
<name>A0A427YMD4_9TREE</name>
<gene>
    <name evidence="4" type="ORF">EHS25_008670</name>
</gene>
<feature type="transmembrane region" description="Helical" evidence="2">
    <location>
        <begin position="254"/>
        <end position="275"/>
    </location>
</feature>
<evidence type="ECO:0000256" key="3">
    <source>
        <dbReference type="SAM" id="SignalP"/>
    </source>
</evidence>
<feature type="chain" id="PRO_5019544177" description="MARVEL domain-containing protein" evidence="3">
    <location>
        <begin position="31"/>
        <end position="488"/>
    </location>
</feature>
<keyword evidence="2" id="KW-0472">Membrane</keyword>
<feature type="transmembrane region" description="Helical" evidence="2">
    <location>
        <begin position="85"/>
        <end position="106"/>
    </location>
</feature>
<protein>
    <recommendedName>
        <fullName evidence="6">MARVEL domain-containing protein</fullName>
    </recommendedName>
</protein>
<evidence type="ECO:0000256" key="2">
    <source>
        <dbReference type="SAM" id="Phobius"/>
    </source>
</evidence>
<accession>A0A427YMD4</accession>
<organism evidence="4 5">
    <name type="scientific">Saitozyma podzolica</name>
    <dbReference type="NCBI Taxonomy" id="1890683"/>
    <lineage>
        <taxon>Eukaryota</taxon>
        <taxon>Fungi</taxon>
        <taxon>Dikarya</taxon>
        <taxon>Basidiomycota</taxon>
        <taxon>Agaricomycotina</taxon>
        <taxon>Tremellomycetes</taxon>
        <taxon>Tremellales</taxon>
        <taxon>Trimorphomycetaceae</taxon>
        <taxon>Saitozyma</taxon>
    </lineage>
</organism>
<feature type="signal peptide" evidence="3">
    <location>
        <begin position="1"/>
        <end position="30"/>
    </location>
</feature>
<evidence type="ECO:0000256" key="1">
    <source>
        <dbReference type="SAM" id="MobiDB-lite"/>
    </source>
</evidence>
<reference evidence="4 5" key="1">
    <citation type="submission" date="2018-11" db="EMBL/GenBank/DDBJ databases">
        <title>Genome sequence of Saitozyma podzolica DSM 27192.</title>
        <authorList>
            <person name="Aliyu H."/>
            <person name="Gorte O."/>
            <person name="Ochsenreither K."/>
        </authorList>
    </citation>
    <scope>NUCLEOTIDE SEQUENCE [LARGE SCALE GENOMIC DNA]</scope>
    <source>
        <strain evidence="4 5">DSM 27192</strain>
    </source>
</reference>
<dbReference type="Proteomes" id="UP000279259">
    <property type="component" value="Unassembled WGS sequence"/>
</dbReference>
<dbReference type="EMBL" id="RSCD01000006">
    <property type="protein sequence ID" value="RSH92255.1"/>
    <property type="molecule type" value="Genomic_DNA"/>
</dbReference>